<reference evidence="2 3" key="1">
    <citation type="submission" date="2024-01" db="EMBL/GenBank/DDBJ databases">
        <title>Genome assemblies of Stephania.</title>
        <authorList>
            <person name="Yang L."/>
        </authorList>
    </citation>
    <scope>NUCLEOTIDE SEQUENCE [LARGE SCALE GENOMIC DNA]</scope>
    <source>
        <strain evidence="2">JXDWG</strain>
        <tissue evidence="2">Leaf</tissue>
    </source>
</reference>
<dbReference type="PANTHER" id="PTHR33591">
    <property type="entry name" value="BETA-CAROTENE ISOMERASE D27"/>
    <property type="match status" value="1"/>
</dbReference>
<dbReference type="PANTHER" id="PTHR33591:SF1">
    <property type="entry name" value="BETA-CAROTENE ISOMERASE D27, CHLOROPLASTIC"/>
    <property type="match status" value="1"/>
</dbReference>
<sequence length="262" mass="30024">MNSSLSLALHGHHRSTINVIPSLWAHRWSSVRKSRRPERMATQAVLTRPSDKYQSIRSSTDTIITVYNDSWFDLIAIDYLSKNIQAATGIKTEKSGYDGLVEAAIFVTQMFSTKKQQELVVETLERAIPWPILSMIRALLPTSKFKRELFAIFTTFFFAWLIGPSEVKEYEMEGRMEKNVVHIKKCRFLEKSRCVGMCVNMCKMPSQKFIHNSFGMPVNMVPNFDDMSCEMIFGQEPPLAADDPALKQPCYKILCKAKKKHS</sequence>
<evidence type="ECO:0000313" key="3">
    <source>
        <dbReference type="Proteomes" id="UP001419268"/>
    </source>
</evidence>
<gene>
    <name evidence="2" type="ORF">Scep_009244</name>
</gene>
<dbReference type="InterPro" id="IPR025114">
    <property type="entry name" value="D27-like_C"/>
</dbReference>
<dbReference type="GO" id="GO:0005506">
    <property type="term" value="F:iron ion binding"/>
    <property type="evidence" value="ECO:0007669"/>
    <property type="project" value="InterPro"/>
</dbReference>
<evidence type="ECO:0000313" key="2">
    <source>
        <dbReference type="EMBL" id="KAK9139563.1"/>
    </source>
</evidence>
<dbReference type="AlphaFoldDB" id="A0AAP0JU76"/>
<keyword evidence="3" id="KW-1185">Reference proteome</keyword>
<dbReference type="Pfam" id="PF13225">
    <property type="entry name" value="D27-like_C"/>
    <property type="match status" value="1"/>
</dbReference>
<organism evidence="2 3">
    <name type="scientific">Stephania cephalantha</name>
    <dbReference type="NCBI Taxonomy" id="152367"/>
    <lineage>
        <taxon>Eukaryota</taxon>
        <taxon>Viridiplantae</taxon>
        <taxon>Streptophyta</taxon>
        <taxon>Embryophyta</taxon>
        <taxon>Tracheophyta</taxon>
        <taxon>Spermatophyta</taxon>
        <taxon>Magnoliopsida</taxon>
        <taxon>Ranunculales</taxon>
        <taxon>Menispermaceae</taxon>
        <taxon>Menispermoideae</taxon>
        <taxon>Cissampelideae</taxon>
        <taxon>Stephania</taxon>
    </lineage>
</organism>
<dbReference type="EMBL" id="JBBNAG010000004">
    <property type="protein sequence ID" value="KAK9139563.1"/>
    <property type="molecule type" value="Genomic_DNA"/>
</dbReference>
<comment type="caution">
    <text evidence="2">The sequence shown here is derived from an EMBL/GenBank/DDBJ whole genome shotgun (WGS) entry which is preliminary data.</text>
</comment>
<dbReference type="InterPro" id="IPR038938">
    <property type="entry name" value="D27-like"/>
</dbReference>
<feature type="domain" description="Beta-carotene isomerase D27-like C-terminal" evidence="1">
    <location>
        <begin position="160"/>
        <end position="239"/>
    </location>
</feature>
<name>A0AAP0JU76_9MAGN</name>
<proteinExistence type="predicted"/>
<dbReference type="GO" id="GO:1901601">
    <property type="term" value="P:strigolactone biosynthetic process"/>
    <property type="evidence" value="ECO:0007669"/>
    <property type="project" value="TreeGrafter"/>
</dbReference>
<dbReference type="Proteomes" id="UP001419268">
    <property type="component" value="Unassembled WGS sequence"/>
</dbReference>
<protein>
    <recommendedName>
        <fullName evidence="1">Beta-carotene isomerase D27-like C-terminal domain-containing protein</fullName>
    </recommendedName>
</protein>
<dbReference type="GO" id="GO:0009536">
    <property type="term" value="C:plastid"/>
    <property type="evidence" value="ECO:0007669"/>
    <property type="project" value="TreeGrafter"/>
</dbReference>
<dbReference type="GO" id="GO:0016859">
    <property type="term" value="F:cis-trans isomerase activity"/>
    <property type="evidence" value="ECO:0007669"/>
    <property type="project" value="TreeGrafter"/>
</dbReference>
<accession>A0AAP0JU76</accession>
<evidence type="ECO:0000259" key="1">
    <source>
        <dbReference type="Pfam" id="PF13225"/>
    </source>
</evidence>